<comment type="caution">
    <text evidence="1">The sequence shown here is derived from an EMBL/GenBank/DDBJ whole genome shotgun (WGS) entry which is preliminary data.</text>
</comment>
<proteinExistence type="predicted"/>
<dbReference type="AlphaFoldDB" id="A0A644WN45"/>
<evidence type="ECO:0000313" key="1">
    <source>
        <dbReference type="EMBL" id="MPM05037.1"/>
    </source>
</evidence>
<name>A0A644WN45_9ZZZZ</name>
<evidence type="ECO:0008006" key="2">
    <source>
        <dbReference type="Google" id="ProtNLM"/>
    </source>
</evidence>
<protein>
    <recommendedName>
        <fullName evidence="2">Prophage tail endopeptidase domain-containing protein</fullName>
    </recommendedName>
</protein>
<sequence length="1184" mass="130029">MKIYHNDIEVLDVEVSDESMRHKAIMGENALTLYFSLPEYVNIPIGSYADFKAERYFLVRPENLKRVSRRNIEYTLTMHSESYSVTKYKMRNLADKRLKFSITAKPDEILQLIVDNLNTRESGWSVGACIDAPALTLSFNHTYIADALRQLAENCNTEYEVVSKAISLRKVEYFKDSPVPLEYGKGKGFDSNCVRTNYEDKSPVEILFVEGGEKNIDPSKYGSKQLLLPKNQVYLHEGRAYMTDSEGLSIRRADKSLFSSQEDSLDLTHIYPSRVGEVSSVVVVDEDKNFYDIIDISIPEALDYSACMVEGESATIKFESGALAGREFSLEQSSIALTGYNHSEKRFKIVPAKQDGQMMPSSTFLPQAGDKYAIFGIQLPEAYICDNVTQSGASWDMFKEAVRFMYENEDARFSFEGQLNEIYSKKNWLNIGGKLVLGGYIAFRDEEFQHEAVAVRITDIIEYVNSPYAPKLTLSNVTSGALVSSDLRKIEENEVVVEDRHKEAISFTKRSFRDSVETISMLEGALLDFDGKINPVAIQTMALLVGDASLQFRFVNSKTTPQVVNQPFIYNKGTKVFSTPAGILQHMTLGIENISSSHSAEDYHYWDMAAYTSPVLDVSSEKFYLYAKCSKVSSGGVFILSKTAIPMDGTDYHFLVGTLNSEFDGDRSFAELYGFTEVLPSQVRTKKIISPDGDTYFDVENGVFSGRFDFRAGSSGLTNIPEFQSVIVDVNYLDGALSSLDNYIDGAFHDGVISEAESKAIEKYINVINTAKEETLATYTKLYGNTYLSGAAKSALLNAKVTLFGAIDNLLSSVNTAILDGQTTPAEKADVDAKFATYRSALSSYASSAEDANKAIQDALKTLIDTYSYLKDAIAGSTEIVGGLILANMLLLKDQSNNVTAGMSGLTTNDLFLFAHSADALNMALNNKSTFLLRRDGTGNMGNFEITKTGVFFKERGADGRLGKTVVEFRSTPIPPLSDLVSSFTTSVSYAGGTATKVGGVQNGDFGYSSLITITAYDNFSLRVQGYLSILLMNDISTPISQTEVNVALVLYEYSGGQYINGTVMSSLGRYSIEPNLIDEDYNVDFTLTLPKGSYALRAEYHISARAGTNDYATAEASSVVLTASGAAGNKCLIFGSDGFVRVKDGNNYTYISDNTIAFKGLPPSAGGAGTGIVYSDNGTLKLS</sequence>
<accession>A0A644WN45</accession>
<reference evidence="1" key="1">
    <citation type="submission" date="2019-08" db="EMBL/GenBank/DDBJ databases">
        <authorList>
            <person name="Kucharzyk K."/>
            <person name="Murdoch R.W."/>
            <person name="Higgins S."/>
            <person name="Loffler F."/>
        </authorList>
    </citation>
    <scope>NUCLEOTIDE SEQUENCE</scope>
</reference>
<gene>
    <name evidence="1" type="ORF">SDC9_51318</name>
</gene>
<dbReference type="EMBL" id="VSSQ01001094">
    <property type="protein sequence ID" value="MPM05037.1"/>
    <property type="molecule type" value="Genomic_DNA"/>
</dbReference>
<organism evidence="1">
    <name type="scientific">bioreactor metagenome</name>
    <dbReference type="NCBI Taxonomy" id="1076179"/>
    <lineage>
        <taxon>unclassified sequences</taxon>
        <taxon>metagenomes</taxon>
        <taxon>ecological metagenomes</taxon>
    </lineage>
</organism>